<evidence type="ECO:0000259" key="11">
    <source>
        <dbReference type="PROSITE" id="PS51278"/>
    </source>
</evidence>
<dbReference type="PANTHER" id="PTHR43284:SF1">
    <property type="entry name" value="ASPARAGINE SYNTHETASE"/>
    <property type="match status" value="1"/>
</dbReference>
<keyword evidence="6 8" id="KW-0315">Glutamine amidotransferase</keyword>
<evidence type="ECO:0000256" key="1">
    <source>
        <dbReference type="ARBA" id="ARBA00005187"/>
    </source>
</evidence>
<dbReference type="Gene3D" id="3.40.50.620">
    <property type="entry name" value="HUPs"/>
    <property type="match status" value="1"/>
</dbReference>
<dbReference type="Pfam" id="PF00733">
    <property type="entry name" value="Asn_synthase"/>
    <property type="match status" value="1"/>
</dbReference>
<feature type="active site" description="For GATase activity" evidence="8">
    <location>
        <position position="2"/>
    </location>
</feature>
<comment type="catalytic activity">
    <reaction evidence="7">
        <text>L-aspartate + L-glutamine + ATP + H2O = L-asparagine + L-glutamate + AMP + diphosphate + H(+)</text>
        <dbReference type="Rhea" id="RHEA:12228"/>
        <dbReference type="ChEBI" id="CHEBI:15377"/>
        <dbReference type="ChEBI" id="CHEBI:15378"/>
        <dbReference type="ChEBI" id="CHEBI:29985"/>
        <dbReference type="ChEBI" id="CHEBI:29991"/>
        <dbReference type="ChEBI" id="CHEBI:30616"/>
        <dbReference type="ChEBI" id="CHEBI:33019"/>
        <dbReference type="ChEBI" id="CHEBI:58048"/>
        <dbReference type="ChEBI" id="CHEBI:58359"/>
        <dbReference type="ChEBI" id="CHEBI:456215"/>
        <dbReference type="EC" id="6.3.5.4"/>
    </reaction>
</comment>
<dbReference type="PANTHER" id="PTHR43284">
    <property type="entry name" value="ASPARAGINE SYNTHETASE (GLUTAMINE-HYDROLYZING)"/>
    <property type="match status" value="1"/>
</dbReference>
<comment type="similarity">
    <text evidence="2">Belongs to the asparagine synthetase family.</text>
</comment>
<dbReference type="SUPFAM" id="SSF56235">
    <property type="entry name" value="N-terminal nucleophile aminohydrolases (Ntn hydrolases)"/>
    <property type="match status" value="1"/>
</dbReference>
<dbReference type="CDD" id="cd01991">
    <property type="entry name" value="Asn_synthase_B_C"/>
    <property type="match status" value="1"/>
</dbReference>
<keyword evidence="4 9" id="KW-0547">Nucleotide-binding</keyword>
<feature type="site" description="Important for beta-aspartyl-AMP intermediate formation" evidence="10">
    <location>
        <position position="361"/>
    </location>
</feature>
<evidence type="ECO:0000256" key="3">
    <source>
        <dbReference type="ARBA" id="ARBA00012737"/>
    </source>
</evidence>
<keyword evidence="5 9" id="KW-0067">ATP-binding</keyword>
<proteinExistence type="inferred from homology"/>
<dbReference type="EC" id="6.3.5.4" evidence="3"/>
<name>A0A1V6C8Q1_UNCT6</name>
<evidence type="ECO:0000256" key="7">
    <source>
        <dbReference type="ARBA" id="ARBA00048741"/>
    </source>
</evidence>
<dbReference type="EMBL" id="MWDQ01000087">
    <property type="protein sequence ID" value="OQB73297.1"/>
    <property type="molecule type" value="Genomic_DNA"/>
</dbReference>
<dbReference type="GO" id="GO:0006529">
    <property type="term" value="P:asparagine biosynthetic process"/>
    <property type="evidence" value="ECO:0007669"/>
    <property type="project" value="UniProtKB-KW"/>
</dbReference>
<feature type="binding site" evidence="9">
    <location>
        <position position="98"/>
    </location>
    <ligand>
        <name>L-glutamine</name>
        <dbReference type="ChEBI" id="CHEBI:58359"/>
    </ligand>
</feature>
<protein>
    <recommendedName>
        <fullName evidence="3">asparagine synthase (glutamine-hydrolyzing)</fullName>
        <ecNumber evidence="3">6.3.5.4</ecNumber>
    </recommendedName>
</protein>
<evidence type="ECO:0000256" key="5">
    <source>
        <dbReference type="ARBA" id="ARBA00022840"/>
    </source>
</evidence>
<dbReference type="InterPro" id="IPR001962">
    <property type="entry name" value="Asn_synthase"/>
</dbReference>
<dbReference type="GO" id="GO:0005524">
    <property type="term" value="F:ATP binding"/>
    <property type="evidence" value="ECO:0007669"/>
    <property type="project" value="UniProtKB-KW"/>
</dbReference>
<feature type="domain" description="Glutamine amidotransferase type-2" evidence="11">
    <location>
        <begin position="2"/>
        <end position="211"/>
    </location>
</feature>
<dbReference type="InterPro" id="IPR017932">
    <property type="entry name" value="GATase_2_dom"/>
</dbReference>
<evidence type="ECO:0000313" key="12">
    <source>
        <dbReference type="EMBL" id="OQB73297.1"/>
    </source>
</evidence>
<comment type="caution">
    <text evidence="12">The sequence shown here is derived from an EMBL/GenBank/DDBJ whole genome shotgun (WGS) entry which is preliminary data.</text>
</comment>
<evidence type="ECO:0000256" key="4">
    <source>
        <dbReference type="ARBA" id="ARBA00022741"/>
    </source>
</evidence>
<comment type="pathway">
    <text evidence="1">Amino-acid biosynthesis; L-asparagine biosynthesis; L-asparagine from L-aspartate (L-Gln route): step 1/1.</text>
</comment>
<dbReference type="Gene3D" id="3.60.20.10">
    <property type="entry name" value="Glutamine Phosphoribosylpyrophosphate, subunit 1, domain 1"/>
    <property type="match status" value="1"/>
</dbReference>
<evidence type="ECO:0000256" key="9">
    <source>
        <dbReference type="PIRSR" id="PIRSR001589-2"/>
    </source>
</evidence>
<reference evidence="12" key="1">
    <citation type="submission" date="2017-02" db="EMBL/GenBank/DDBJ databases">
        <title>Delving into the versatile metabolic prowess of the omnipresent phylum Bacteroidetes.</title>
        <authorList>
            <person name="Nobu M.K."/>
            <person name="Mei R."/>
            <person name="Narihiro T."/>
            <person name="Kuroda K."/>
            <person name="Liu W.-T."/>
        </authorList>
    </citation>
    <scope>NUCLEOTIDE SEQUENCE</scope>
    <source>
        <strain evidence="12">ADurb.Bin131</strain>
    </source>
</reference>
<dbReference type="NCBIfam" id="TIGR01536">
    <property type="entry name" value="asn_synth_AEB"/>
    <property type="match status" value="1"/>
</dbReference>
<organism evidence="12">
    <name type="scientific">candidate division TA06 bacterium ADurb.Bin131</name>
    <dbReference type="NCBI Taxonomy" id="1852827"/>
    <lineage>
        <taxon>Bacteria</taxon>
        <taxon>Bacteria division TA06</taxon>
    </lineage>
</organism>
<dbReference type="PROSITE" id="PS51278">
    <property type="entry name" value="GATASE_TYPE_2"/>
    <property type="match status" value="1"/>
</dbReference>
<dbReference type="InterPro" id="IPR051786">
    <property type="entry name" value="ASN_synthetase/amidase"/>
</dbReference>
<dbReference type="Pfam" id="PF13537">
    <property type="entry name" value="GATase_7"/>
    <property type="match status" value="1"/>
</dbReference>
<dbReference type="InterPro" id="IPR029055">
    <property type="entry name" value="Ntn_hydrolases_N"/>
</dbReference>
<gene>
    <name evidence="12" type="primary">asnB</name>
    <name evidence="12" type="ORF">BWX89_01031</name>
</gene>
<evidence type="ECO:0000256" key="8">
    <source>
        <dbReference type="PIRSR" id="PIRSR001589-1"/>
    </source>
</evidence>
<dbReference type="GO" id="GO:0004066">
    <property type="term" value="F:asparagine synthase (glutamine-hydrolyzing) activity"/>
    <property type="evidence" value="ECO:0007669"/>
    <property type="project" value="UniProtKB-EC"/>
</dbReference>
<keyword evidence="8" id="KW-0028">Amino-acid biosynthesis</keyword>
<dbReference type="InterPro" id="IPR014729">
    <property type="entry name" value="Rossmann-like_a/b/a_fold"/>
</dbReference>
<sequence length="632" mass="73737">MCGICGIVSKDKQVSQSVIQKMASVMDYRGPDDEGYSFFGNAGLGHRRLSVIDITGGHQPMSNEDGTLFLVCNGEIYNFKQLRDLLENKGHRIKTRSDNEIILHLYEEYKTECLKYLRGMFAFGIWDNRKKTLFLARDRLGKKPLVYSLYNEDLYFASEIKALLEVNEISREIDHTAIDLYLAYQAIPSPYTVFKKIKKLPPGHFLIWNNGSIDIRRYWHIDFTKKLKLSDENQYMEAMWEKLKESTKIRMVSDVPLGAFLSGGIDSSTIVGLMSEFSDHPVKTFSVGFEESDFSELQYARVVARRFNTSHNEFIVKPDIISILPKLVWHYNEPFGDSSMVPTYYVARETRKYVTVALNGDGGDENLAGYTRYWQTQVLEKIYNIYKKNPFLRKEILKFFVRQYNRHPSSTFNRIWKWLDDVEKSGFDYAYARRLIAFSNDLKNKFYSEEMKEKVQNSDCLALVRDIWSSAGDICLLEKMLATDFNLYLPDVLMVKMDIACMANSLEARSPFLDNEFVELMASFPADLKVRRMTSKYILKRKLKGFLPEEIISRKKMGFGIPVGRWFRKELKQFVNEILLDNASLSRGYFDPQAVMKMVEDHTSGRIDHTSRIWLLIILEMWHKIFVDRKNF</sequence>
<evidence type="ECO:0000256" key="6">
    <source>
        <dbReference type="ARBA" id="ARBA00022962"/>
    </source>
</evidence>
<dbReference type="Proteomes" id="UP000485562">
    <property type="component" value="Unassembled WGS sequence"/>
</dbReference>
<dbReference type="AlphaFoldDB" id="A0A1V6C8Q1"/>
<dbReference type="PIRSF" id="PIRSF001589">
    <property type="entry name" value="Asn_synthetase_glu-h"/>
    <property type="match status" value="1"/>
</dbReference>
<dbReference type="CDD" id="cd00712">
    <property type="entry name" value="AsnB"/>
    <property type="match status" value="1"/>
</dbReference>
<keyword evidence="8" id="KW-0061">Asparagine biosynthesis</keyword>
<dbReference type="SUPFAM" id="SSF52402">
    <property type="entry name" value="Adenine nucleotide alpha hydrolases-like"/>
    <property type="match status" value="1"/>
</dbReference>
<dbReference type="InterPro" id="IPR006426">
    <property type="entry name" value="Asn_synth_AEB"/>
</dbReference>
<keyword evidence="12" id="KW-0436">Ligase</keyword>
<dbReference type="InterPro" id="IPR033738">
    <property type="entry name" value="AsnB_N"/>
</dbReference>
<dbReference type="GO" id="GO:0005829">
    <property type="term" value="C:cytosol"/>
    <property type="evidence" value="ECO:0007669"/>
    <property type="project" value="TreeGrafter"/>
</dbReference>
<evidence type="ECO:0000256" key="2">
    <source>
        <dbReference type="ARBA" id="ARBA00005752"/>
    </source>
</evidence>
<accession>A0A1V6C8Q1</accession>
<feature type="binding site" evidence="9">
    <location>
        <position position="287"/>
    </location>
    <ligand>
        <name>ATP</name>
        <dbReference type="ChEBI" id="CHEBI:30616"/>
    </ligand>
</feature>
<evidence type="ECO:0000256" key="10">
    <source>
        <dbReference type="PIRSR" id="PIRSR001589-3"/>
    </source>
</evidence>